<keyword evidence="3" id="KW-1185">Reference proteome</keyword>
<dbReference type="GO" id="GO:0008999">
    <property type="term" value="F:protein-N-terminal-alanine acetyltransferase activity"/>
    <property type="evidence" value="ECO:0007669"/>
    <property type="project" value="TreeGrafter"/>
</dbReference>
<dbReference type="EMBL" id="LZDS01000027">
    <property type="protein sequence ID" value="OBX28078.1"/>
    <property type="molecule type" value="Genomic_DNA"/>
</dbReference>
<dbReference type="InterPro" id="IPR051908">
    <property type="entry name" value="Ribosomal_N-acetyltransferase"/>
</dbReference>
<reference evidence="3" key="1">
    <citation type="submission" date="2016-06" db="EMBL/GenBank/DDBJ databases">
        <authorList>
            <person name="Radolfova-Krizova L."/>
            <person name="Nemec A."/>
        </authorList>
    </citation>
    <scope>NUCLEOTIDE SEQUENCE [LARGE SCALE GENOMIC DNA]</scope>
    <source>
        <strain evidence="3">ANC 4275</strain>
    </source>
</reference>
<sequence length="241" mass="28237">MQRFIQQNQFGQEVGAALNFIEPCQLTIQPEVGRTVQLIPMLPNQLDNQLIKKLWQSVQKEPDASCWTYLPYEQMQNLQQLQDYFQNAFYFEGAIHYVIQINDEVVGWIALLNLRPHHAVVEIGNVYFSNFMKRSTAATETVYLLLAACFAAGYRRVEWKCDDLNMPSKKAALRFGFEYEGLFRQHVIVKGRNRDTAWFSMLDHQWNDILQAYQAWLKPDNFDGDGQQKIHLKDFMQLYAV</sequence>
<dbReference type="STRING" id="1443941.A9J31_07770"/>
<dbReference type="InterPro" id="IPR000182">
    <property type="entry name" value="GNAT_dom"/>
</dbReference>
<dbReference type="OrthoDB" id="5295305at2"/>
<dbReference type="GO" id="GO:1990189">
    <property type="term" value="F:protein N-terminal-serine acetyltransferase activity"/>
    <property type="evidence" value="ECO:0007669"/>
    <property type="project" value="TreeGrafter"/>
</dbReference>
<evidence type="ECO:0000259" key="1">
    <source>
        <dbReference type="PROSITE" id="PS51186"/>
    </source>
</evidence>
<dbReference type="Pfam" id="PF00583">
    <property type="entry name" value="Acetyltransf_1"/>
    <property type="match status" value="1"/>
</dbReference>
<dbReference type="Proteomes" id="UP000185753">
    <property type="component" value="Unassembled WGS sequence"/>
</dbReference>
<gene>
    <name evidence="2" type="ORF">A9J31_07770</name>
</gene>
<dbReference type="Gene3D" id="3.40.630.30">
    <property type="match status" value="1"/>
</dbReference>
<proteinExistence type="predicted"/>
<evidence type="ECO:0000313" key="2">
    <source>
        <dbReference type="EMBL" id="OBX28078.1"/>
    </source>
</evidence>
<comment type="caution">
    <text evidence="2">The sequence shown here is derived from an EMBL/GenBank/DDBJ whole genome shotgun (WGS) entry which is preliminary data.</text>
</comment>
<dbReference type="InterPro" id="IPR016181">
    <property type="entry name" value="Acyl_CoA_acyltransferase"/>
</dbReference>
<protein>
    <submittedName>
        <fullName evidence="2">Acetyltransferase</fullName>
    </submittedName>
</protein>
<accession>A0A1A7R9C3</accession>
<dbReference type="RefSeq" id="WP_067766320.1">
    <property type="nucleotide sequence ID" value="NZ_LZDS01000027.1"/>
</dbReference>
<evidence type="ECO:0000313" key="3">
    <source>
        <dbReference type="Proteomes" id="UP000185753"/>
    </source>
</evidence>
<organism evidence="2 3">
    <name type="scientific">Acinetobacter gandensis</name>
    <dbReference type="NCBI Taxonomy" id="1443941"/>
    <lineage>
        <taxon>Bacteria</taxon>
        <taxon>Pseudomonadati</taxon>
        <taxon>Pseudomonadota</taxon>
        <taxon>Gammaproteobacteria</taxon>
        <taxon>Moraxellales</taxon>
        <taxon>Moraxellaceae</taxon>
        <taxon>Acinetobacter</taxon>
    </lineage>
</organism>
<dbReference type="AlphaFoldDB" id="A0A1A7R9C3"/>
<dbReference type="PANTHER" id="PTHR43441:SF2">
    <property type="entry name" value="FAMILY ACETYLTRANSFERASE, PUTATIVE (AFU_ORTHOLOGUE AFUA_7G00850)-RELATED"/>
    <property type="match status" value="1"/>
</dbReference>
<feature type="domain" description="N-acetyltransferase" evidence="1">
    <location>
        <begin position="36"/>
        <end position="195"/>
    </location>
</feature>
<dbReference type="PANTHER" id="PTHR43441">
    <property type="entry name" value="RIBOSOMAL-PROTEIN-SERINE ACETYLTRANSFERASE"/>
    <property type="match status" value="1"/>
</dbReference>
<name>A0A1A7R9C3_9GAMM</name>
<keyword evidence="2" id="KW-0808">Transferase</keyword>
<dbReference type="PROSITE" id="PS51186">
    <property type="entry name" value="GNAT"/>
    <property type="match status" value="1"/>
</dbReference>
<dbReference type="SUPFAM" id="SSF55729">
    <property type="entry name" value="Acyl-CoA N-acyltransferases (Nat)"/>
    <property type="match status" value="1"/>
</dbReference>